<keyword evidence="2" id="KW-0342">GTP-binding</keyword>
<protein>
    <submittedName>
        <fullName evidence="6">Uncharacterized protein</fullName>
    </submittedName>
</protein>
<dbReference type="GO" id="GO:0003924">
    <property type="term" value="F:GTPase activity"/>
    <property type="evidence" value="ECO:0007669"/>
    <property type="project" value="InterPro"/>
</dbReference>
<dbReference type="Pfam" id="PF01031">
    <property type="entry name" value="Dynamin_M"/>
    <property type="match status" value="1"/>
</dbReference>
<dbReference type="CDD" id="cd08771">
    <property type="entry name" value="DLP_1"/>
    <property type="match status" value="1"/>
</dbReference>
<keyword evidence="7" id="KW-1185">Reference proteome</keyword>
<dbReference type="STRING" id="1849047.A0A3D8Q4E5"/>
<dbReference type="InterPro" id="IPR022812">
    <property type="entry name" value="Dynamin"/>
</dbReference>
<dbReference type="OrthoDB" id="415706at2759"/>
<dbReference type="InterPro" id="IPR030381">
    <property type="entry name" value="G_DYNAMIN_dom"/>
</dbReference>
<feature type="region of interest" description="Disordered" evidence="3">
    <location>
        <begin position="729"/>
        <end position="749"/>
    </location>
</feature>
<dbReference type="FunFam" id="3.40.50.300:FF:001425">
    <property type="entry name" value="Dynamin GTPase, putative"/>
    <property type="match status" value="1"/>
</dbReference>
<evidence type="ECO:0000259" key="5">
    <source>
        <dbReference type="PROSITE" id="PS51718"/>
    </source>
</evidence>
<dbReference type="GO" id="GO:0000266">
    <property type="term" value="P:mitochondrial fission"/>
    <property type="evidence" value="ECO:0007669"/>
    <property type="project" value="TreeGrafter"/>
</dbReference>
<proteinExistence type="predicted"/>
<feature type="compositionally biased region" description="Gly residues" evidence="3">
    <location>
        <begin position="823"/>
        <end position="833"/>
    </location>
</feature>
<dbReference type="Gene3D" id="3.40.50.300">
    <property type="entry name" value="P-loop containing nucleotide triphosphate hydrolases"/>
    <property type="match status" value="1"/>
</dbReference>
<organism evidence="6 7">
    <name type="scientific">Coleophoma cylindrospora</name>
    <dbReference type="NCBI Taxonomy" id="1849047"/>
    <lineage>
        <taxon>Eukaryota</taxon>
        <taxon>Fungi</taxon>
        <taxon>Dikarya</taxon>
        <taxon>Ascomycota</taxon>
        <taxon>Pezizomycotina</taxon>
        <taxon>Leotiomycetes</taxon>
        <taxon>Helotiales</taxon>
        <taxon>Dermateaceae</taxon>
        <taxon>Coleophoma</taxon>
    </lineage>
</organism>
<dbReference type="Gene3D" id="1.20.120.1240">
    <property type="entry name" value="Dynamin, middle domain"/>
    <property type="match status" value="1"/>
</dbReference>
<feature type="compositionally biased region" description="Low complexity" evidence="3">
    <location>
        <begin position="853"/>
        <end position="870"/>
    </location>
</feature>
<dbReference type="SUPFAM" id="SSF52540">
    <property type="entry name" value="P-loop containing nucleoside triphosphate hydrolases"/>
    <property type="match status" value="1"/>
</dbReference>
<dbReference type="Pfam" id="PF00350">
    <property type="entry name" value="Dynamin_N"/>
    <property type="match status" value="1"/>
</dbReference>
<evidence type="ECO:0000313" key="7">
    <source>
        <dbReference type="Proteomes" id="UP000256645"/>
    </source>
</evidence>
<evidence type="ECO:0000256" key="3">
    <source>
        <dbReference type="SAM" id="MobiDB-lite"/>
    </source>
</evidence>
<sequence>MEDTSELKLPSLQSLQSAEQIKLMDVVDSLRACGLSEIVALPQLVVCGDQSSGKSSVLEAISGIPFPREDNTCTRFATEVILRRAAENVISVSIVPGKNRTQSDRDKLLQFRHQLRTRDDFSKLFDKATKAMGLSSAGSSFSNDVLRVEFSGPTQPQLTLVDLPGLIHSATGSQTAEDVKLVHALVSQYLQNPRSIILAVVSAKNDIGNQIILDKARESDLGGLRTLGIITKPDLLGKGSKSEEAFLALARNENVKLALGWHVVKNIDFATNKNQNDSTRDQQEATFFQESNFKYLPAHTTGINFLRTRLSKVLFNQIRTELPRLIEDIQSQILVAKAMAEKLGPSRGEIKQQKSFLISISQSFHTICRDAARGDYDHKFFHADSNPERRLCANIMNMHFDFAKDMRENGMSWLVDDETPSSDRHRTREEAIKQACSLVKRSRGRELPGLPNPLVVGELFRQYSQPWGDLARRHIQNVWHAVNRFIELLLQNLTDDDACENILRFWMHPIMDEKLKSAYCKLDELLEAHKDYPMTTNSHFINKSKSRQPANNETKFEEELNKLLAQPGQKVTADEVNRLLSAIKPKPDLDMDMVAAEEAFDNMNAYYEVWHHLSSHNNPSTRKTTTDILEVAINLFTDNVPSLAIQAPIMREVPKILCPTAVSDMGDDSITRIAGETAEKSLERDATLKRLEILENGARICREYAKQPQAFLHNISELPAVVDHKPEPVRETASVNPASKSKPFPESLPDRGIIENPFTCFSTPSQPNGAGSSGATKAKLSGENKIAPKTPTVGIFGPRLDSSSQESIFGSIPKTHFGDGKPFPGGVGPGIFGGKVKTPSENDRFSFTTTDASSGPSTSGSRKSSSESSFGGFGASAVPKKTIDSGTPNKTFITRPKLTIGSILVPFCQYESITSLEKMEFFQSICAMSEFRTFSYEELRLNDRKQILGVNG</sequence>
<feature type="region of interest" description="Disordered" evidence="3">
    <location>
        <begin position="817"/>
        <end position="873"/>
    </location>
</feature>
<dbReference type="InterPro" id="IPR001401">
    <property type="entry name" value="Dynamin_GTPase"/>
</dbReference>
<dbReference type="GO" id="GO:0008017">
    <property type="term" value="F:microtubule binding"/>
    <property type="evidence" value="ECO:0007669"/>
    <property type="project" value="TreeGrafter"/>
</dbReference>
<name>A0A3D8Q4E5_9HELO</name>
<dbReference type="PRINTS" id="PR00195">
    <property type="entry name" value="DYNAMIN"/>
</dbReference>
<dbReference type="PANTHER" id="PTHR11566:SF149">
    <property type="entry name" value="GTPASE, PUTATIVE (AFU_ORTHOLOGUE AFUA_6G11890)-RELATED"/>
    <property type="match status" value="1"/>
</dbReference>
<dbReference type="GO" id="GO:0006897">
    <property type="term" value="P:endocytosis"/>
    <property type="evidence" value="ECO:0007669"/>
    <property type="project" value="TreeGrafter"/>
</dbReference>
<dbReference type="InterPro" id="IPR045063">
    <property type="entry name" value="Dynamin_N"/>
</dbReference>
<dbReference type="InterPro" id="IPR027417">
    <property type="entry name" value="P-loop_NTPase"/>
</dbReference>
<dbReference type="Proteomes" id="UP000256645">
    <property type="component" value="Unassembled WGS sequence"/>
</dbReference>
<feature type="domain" description="Dynamin-type G" evidence="5">
    <location>
        <begin position="38"/>
        <end position="323"/>
    </location>
</feature>
<dbReference type="GO" id="GO:0048312">
    <property type="term" value="P:intracellular distribution of mitochondria"/>
    <property type="evidence" value="ECO:0007669"/>
    <property type="project" value="TreeGrafter"/>
</dbReference>
<dbReference type="GO" id="GO:0016020">
    <property type="term" value="C:membrane"/>
    <property type="evidence" value="ECO:0007669"/>
    <property type="project" value="TreeGrafter"/>
</dbReference>
<keyword evidence="1" id="KW-0547">Nucleotide-binding</keyword>
<dbReference type="GO" id="GO:0005525">
    <property type="term" value="F:GTP binding"/>
    <property type="evidence" value="ECO:0007669"/>
    <property type="project" value="InterPro"/>
</dbReference>
<dbReference type="SMART" id="SM00053">
    <property type="entry name" value="DYNc"/>
    <property type="match status" value="1"/>
</dbReference>
<gene>
    <name evidence="6" type="ORF">BP6252_14020</name>
</gene>
<reference evidence="6 7" key="1">
    <citation type="journal article" date="2018" name="IMA Fungus">
        <title>IMA Genome-F 9: Draft genome sequence of Annulohypoxylon stygium, Aspergillus mulundensis, Berkeleyomyces basicola (syn. Thielaviopsis basicola), Ceratocystis smalleyi, two Cercospora beticola strains, Coleophoma cylindrospora, Fusarium fracticaudum, Phialophora cf. hyalina, and Morchella septimelata.</title>
        <authorList>
            <person name="Wingfield B.D."/>
            <person name="Bills G.F."/>
            <person name="Dong Y."/>
            <person name="Huang W."/>
            <person name="Nel W.J."/>
            <person name="Swalarsk-Parry B.S."/>
            <person name="Vaghefi N."/>
            <person name="Wilken P.M."/>
            <person name="An Z."/>
            <person name="de Beer Z.W."/>
            <person name="De Vos L."/>
            <person name="Chen L."/>
            <person name="Duong T.A."/>
            <person name="Gao Y."/>
            <person name="Hammerbacher A."/>
            <person name="Kikkert J.R."/>
            <person name="Li Y."/>
            <person name="Li H."/>
            <person name="Li K."/>
            <person name="Li Q."/>
            <person name="Liu X."/>
            <person name="Ma X."/>
            <person name="Naidoo K."/>
            <person name="Pethybridge S.J."/>
            <person name="Sun J."/>
            <person name="Steenkamp E.T."/>
            <person name="van der Nest M.A."/>
            <person name="van Wyk S."/>
            <person name="Wingfield M.J."/>
            <person name="Xiong C."/>
            <person name="Yue Q."/>
            <person name="Zhang X."/>
        </authorList>
    </citation>
    <scope>NUCLEOTIDE SEQUENCE [LARGE SCALE GENOMIC DNA]</scope>
    <source>
        <strain evidence="6 7">BP6252</strain>
    </source>
</reference>
<evidence type="ECO:0000256" key="1">
    <source>
        <dbReference type="ARBA" id="ARBA00022741"/>
    </source>
</evidence>
<dbReference type="GO" id="GO:0005739">
    <property type="term" value="C:mitochondrion"/>
    <property type="evidence" value="ECO:0007669"/>
    <property type="project" value="TreeGrafter"/>
</dbReference>
<dbReference type="InterPro" id="IPR020850">
    <property type="entry name" value="GED_dom"/>
</dbReference>
<accession>A0A3D8Q4E5</accession>
<dbReference type="PROSITE" id="PS51718">
    <property type="entry name" value="G_DYNAMIN_2"/>
    <property type="match status" value="1"/>
</dbReference>
<evidence type="ECO:0000313" key="6">
    <source>
        <dbReference type="EMBL" id="RDW56699.1"/>
    </source>
</evidence>
<dbReference type="GO" id="GO:0005874">
    <property type="term" value="C:microtubule"/>
    <property type="evidence" value="ECO:0007669"/>
    <property type="project" value="TreeGrafter"/>
</dbReference>
<dbReference type="AlphaFoldDB" id="A0A3D8Q4E5"/>
<comment type="caution">
    <text evidence="6">The sequence shown here is derived from an EMBL/GenBank/DDBJ whole genome shotgun (WGS) entry which is preliminary data.</text>
</comment>
<dbReference type="PANTHER" id="PTHR11566">
    <property type="entry name" value="DYNAMIN"/>
    <property type="match status" value="1"/>
</dbReference>
<feature type="domain" description="GED" evidence="4">
    <location>
        <begin position="618"/>
        <end position="709"/>
    </location>
</feature>
<evidence type="ECO:0000259" key="4">
    <source>
        <dbReference type="PROSITE" id="PS51388"/>
    </source>
</evidence>
<dbReference type="EMBL" id="PDLM01000033">
    <property type="protein sequence ID" value="RDW56699.1"/>
    <property type="molecule type" value="Genomic_DNA"/>
</dbReference>
<dbReference type="PROSITE" id="PS51388">
    <property type="entry name" value="GED"/>
    <property type="match status" value="1"/>
</dbReference>
<evidence type="ECO:0000256" key="2">
    <source>
        <dbReference type="ARBA" id="ARBA00023134"/>
    </source>
</evidence>
<dbReference type="InterPro" id="IPR000375">
    <property type="entry name" value="Dynamin_stalk"/>
</dbReference>
<dbReference type="GO" id="GO:0016559">
    <property type="term" value="P:peroxisome fission"/>
    <property type="evidence" value="ECO:0007669"/>
    <property type="project" value="TreeGrafter"/>
</dbReference>